<dbReference type="PIRSF" id="PIRSF006060">
    <property type="entry name" value="AA_transporter"/>
    <property type="match status" value="1"/>
</dbReference>
<comment type="subcellular location">
    <subcellularLocation>
        <location evidence="1">Membrane</location>
        <topology evidence="1">Multi-pass membrane protein</topology>
    </subcellularLocation>
</comment>
<feature type="transmembrane region" description="Helical" evidence="7">
    <location>
        <begin position="96"/>
        <end position="119"/>
    </location>
</feature>
<dbReference type="InterPro" id="IPR002293">
    <property type="entry name" value="AA/rel_permease1"/>
</dbReference>
<dbReference type="AlphaFoldDB" id="A0A6A6Q3Z4"/>
<dbReference type="Proteomes" id="UP000799767">
    <property type="component" value="Unassembled WGS sequence"/>
</dbReference>
<evidence type="ECO:0000256" key="7">
    <source>
        <dbReference type="SAM" id="Phobius"/>
    </source>
</evidence>
<evidence type="ECO:0000256" key="2">
    <source>
        <dbReference type="ARBA" id="ARBA00022448"/>
    </source>
</evidence>
<name>A0A6A6Q3Z4_9PEZI</name>
<feature type="transmembrane region" description="Helical" evidence="7">
    <location>
        <begin position="497"/>
        <end position="518"/>
    </location>
</feature>
<protein>
    <submittedName>
        <fullName evidence="8">Amino acid permease-domain-containing protein</fullName>
    </submittedName>
</protein>
<evidence type="ECO:0000256" key="6">
    <source>
        <dbReference type="SAM" id="MobiDB-lite"/>
    </source>
</evidence>
<feature type="transmembrane region" description="Helical" evidence="7">
    <location>
        <begin position="64"/>
        <end position="84"/>
    </location>
</feature>
<feature type="transmembrane region" description="Helical" evidence="7">
    <location>
        <begin position="349"/>
        <end position="371"/>
    </location>
</feature>
<keyword evidence="3 7" id="KW-0812">Transmembrane</keyword>
<dbReference type="OrthoDB" id="3257095at2759"/>
<feature type="transmembrane region" description="Helical" evidence="7">
    <location>
        <begin position="146"/>
        <end position="170"/>
    </location>
</feature>
<evidence type="ECO:0000256" key="3">
    <source>
        <dbReference type="ARBA" id="ARBA00022692"/>
    </source>
</evidence>
<dbReference type="Pfam" id="PF13520">
    <property type="entry name" value="AA_permease_2"/>
    <property type="match status" value="1"/>
</dbReference>
<evidence type="ECO:0000313" key="8">
    <source>
        <dbReference type="EMBL" id="KAF2487130.1"/>
    </source>
</evidence>
<feature type="region of interest" description="Disordered" evidence="6">
    <location>
        <begin position="1"/>
        <end position="23"/>
    </location>
</feature>
<feature type="transmembrane region" description="Helical" evidence="7">
    <location>
        <begin position="190"/>
        <end position="208"/>
    </location>
</feature>
<keyword evidence="5 7" id="KW-0472">Membrane</keyword>
<dbReference type="RefSeq" id="XP_033593699.1">
    <property type="nucleotide sequence ID" value="XM_033732186.1"/>
</dbReference>
<evidence type="ECO:0000256" key="5">
    <source>
        <dbReference type="ARBA" id="ARBA00023136"/>
    </source>
</evidence>
<evidence type="ECO:0000256" key="1">
    <source>
        <dbReference type="ARBA" id="ARBA00004141"/>
    </source>
</evidence>
<accession>A0A6A6Q3Z4</accession>
<dbReference type="PANTHER" id="PTHR45649">
    <property type="entry name" value="AMINO-ACID PERMEASE BAT1"/>
    <property type="match status" value="1"/>
</dbReference>
<feature type="transmembrane region" description="Helical" evidence="7">
    <location>
        <begin position="468"/>
        <end position="491"/>
    </location>
</feature>
<dbReference type="EMBL" id="MU001631">
    <property type="protein sequence ID" value="KAF2487130.1"/>
    <property type="molecule type" value="Genomic_DNA"/>
</dbReference>
<evidence type="ECO:0000256" key="4">
    <source>
        <dbReference type="ARBA" id="ARBA00022989"/>
    </source>
</evidence>
<organism evidence="8 9">
    <name type="scientific">Neohortaea acidophila</name>
    <dbReference type="NCBI Taxonomy" id="245834"/>
    <lineage>
        <taxon>Eukaryota</taxon>
        <taxon>Fungi</taxon>
        <taxon>Dikarya</taxon>
        <taxon>Ascomycota</taxon>
        <taxon>Pezizomycotina</taxon>
        <taxon>Dothideomycetes</taxon>
        <taxon>Dothideomycetidae</taxon>
        <taxon>Mycosphaerellales</taxon>
        <taxon>Teratosphaeriaceae</taxon>
        <taxon>Neohortaea</taxon>
    </lineage>
</organism>
<proteinExistence type="predicted"/>
<dbReference type="Gene3D" id="1.20.1740.10">
    <property type="entry name" value="Amino acid/polyamine transporter I"/>
    <property type="match status" value="1"/>
</dbReference>
<dbReference type="GO" id="GO:0016020">
    <property type="term" value="C:membrane"/>
    <property type="evidence" value="ECO:0007669"/>
    <property type="project" value="UniProtKB-SubCell"/>
</dbReference>
<dbReference type="PANTHER" id="PTHR45649:SF4">
    <property type="entry name" value="TRANSPORTER, PUTATIVE (EUROFUNG)-RELATED"/>
    <property type="match status" value="1"/>
</dbReference>
<feature type="transmembrane region" description="Helical" evidence="7">
    <location>
        <begin position="308"/>
        <end position="329"/>
    </location>
</feature>
<dbReference type="GeneID" id="54473188"/>
<reference evidence="8" key="1">
    <citation type="journal article" date="2020" name="Stud. Mycol.">
        <title>101 Dothideomycetes genomes: a test case for predicting lifestyles and emergence of pathogens.</title>
        <authorList>
            <person name="Haridas S."/>
            <person name="Albert R."/>
            <person name="Binder M."/>
            <person name="Bloem J."/>
            <person name="Labutti K."/>
            <person name="Salamov A."/>
            <person name="Andreopoulos B."/>
            <person name="Baker S."/>
            <person name="Barry K."/>
            <person name="Bills G."/>
            <person name="Bluhm B."/>
            <person name="Cannon C."/>
            <person name="Castanera R."/>
            <person name="Culley D."/>
            <person name="Daum C."/>
            <person name="Ezra D."/>
            <person name="Gonzalez J."/>
            <person name="Henrissat B."/>
            <person name="Kuo A."/>
            <person name="Liang C."/>
            <person name="Lipzen A."/>
            <person name="Lutzoni F."/>
            <person name="Magnuson J."/>
            <person name="Mondo S."/>
            <person name="Nolan M."/>
            <person name="Ohm R."/>
            <person name="Pangilinan J."/>
            <person name="Park H.-J."/>
            <person name="Ramirez L."/>
            <person name="Alfaro M."/>
            <person name="Sun H."/>
            <person name="Tritt A."/>
            <person name="Yoshinaga Y."/>
            <person name="Zwiers L.-H."/>
            <person name="Turgeon B."/>
            <person name="Goodwin S."/>
            <person name="Spatafora J."/>
            <person name="Crous P."/>
            <person name="Grigoriev I."/>
        </authorList>
    </citation>
    <scope>NUCLEOTIDE SEQUENCE</scope>
    <source>
        <strain evidence="8">CBS 113389</strain>
    </source>
</reference>
<sequence length="545" mass="60622">MGVPDKHESDQYVKDISDIRRGDDSPIQLQQEIDADAFDDQWGDSSHDRRDMQRLGKAQEFKRNFHLISALGFVSLYMATWEYVLVSLSIGFSNGGYAGLFWCFIVTVICYGTIVASLAEMESMAPTSGGQYHWVSEFAPPKYQRILSYASGWMSTLGWLASVASSVYVVGTQVEATINVYMPGFAFTRWQLTLIMLAFNVITILFNTWGAHVLPQIETVSLVMHVAVFFVVIIPLWILCPKNSAHEVFLTFTDNSGYNNMGVAFLTCQVFVIYCNLGSDSVVHISEEVGNAGLIVPRTMWWSYVGNVFLGIIMLITMLFCIGPLDPVIKSGVPYLILFDNSGSKPLSLVLNILLMLLIFIGNVTALATCAREAWAFARDKGLPFSGTIGKMNRKWNIPFNSVYAVTLFVGILCLVQLGSTLAFNIIVSLSLLGLLSTYMLSIGCVFLKRFNGEPLPPARWSLGRAGIWINGFAFLYSGFLIVFCCFPSYLPVNLGSANWAPLVWVLVMILSVVYYWVYGRKRYTAPVEFVEGRKAEGVGLQEST</sequence>
<keyword evidence="4 7" id="KW-1133">Transmembrane helix</keyword>
<evidence type="ECO:0000313" key="9">
    <source>
        <dbReference type="Proteomes" id="UP000799767"/>
    </source>
</evidence>
<feature type="transmembrane region" description="Helical" evidence="7">
    <location>
        <begin position="398"/>
        <end position="418"/>
    </location>
</feature>
<feature type="transmembrane region" description="Helical" evidence="7">
    <location>
        <begin position="424"/>
        <end position="448"/>
    </location>
</feature>
<gene>
    <name evidence="8" type="ORF">BDY17DRAFT_288402</name>
</gene>
<dbReference type="GO" id="GO:0022857">
    <property type="term" value="F:transmembrane transporter activity"/>
    <property type="evidence" value="ECO:0007669"/>
    <property type="project" value="InterPro"/>
</dbReference>
<feature type="transmembrane region" description="Helical" evidence="7">
    <location>
        <begin position="220"/>
        <end position="238"/>
    </location>
</feature>
<keyword evidence="9" id="KW-1185">Reference proteome</keyword>
<keyword evidence="2" id="KW-0813">Transport</keyword>